<gene>
    <name evidence="1" type="ordered locus">BURPS1710b_3663</name>
</gene>
<evidence type="ECO:0000313" key="1">
    <source>
        <dbReference type="EMBL" id="ABA48028.1"/>
    </source>
</evidence>
<dbReference type="AlphaFoldDB" id="Q3JN25"/>
<accession>Q3JN25</accession>
<dbReference type="EMBL" id="CP000124">
    <property type="protein sequence ID" value="ABA48028.1"/>
    <property type="molecule type" value="Genomic_DNA"/>
</dbReference>
<evidence type="ECO:0000313" key="2">
    <source>
        <dbReference type="Proteomes" id="UP000002700"/>
    </source>
</evidence>
<proteinExistence type="predicted"/>
<dbReference type="EnsemblBacteria" id="ABA48028">
    <property type="protein sequence ID" value="ABA48028"/>
    <property type="gene ID" value="BURPS1710b_3663"/>
</dbReference>
<dbReference type="HOGENOM" id="CLU_1192997_0_0_4"/>
<dbReference type="KEGG" id="bpm:BURPS1710b_3663"/>
<dbReference type="Proteomes" id="UP000002700">
    <property type="component" value="Chromosome I"/>
</dbReference>
<protein>
    <submittedName>
        <fullName evidence="1">Uncharacterized protein</fullName>
    </submittedName>
</protein>
<sequence length="271" mass="29340">MDGHESLFFYIAPFNSRPRQRSQPLFHYPRTTQPMKTTSMKYACLALCASLTTLLAACGNDAPSTSNIKARFTTNLSGCDYVHLSDFSRESDETKHWVQKGTDLNGSDVERDWTQDRIKVSYTISLDDIPEVKTAVAQYLELASKAKALRADADTKQQIVEAGELAAGYHPDGSSAANDYLAAHPDQVAAAQAADQAAQQAADAASKLGAAPWQIAAGALHDVCPNMKGAGIIAKLFWTPQTDPATYGMTVSRQLTESILASKIDGGDWMY</sequence>
<name>Q3JN25_BURP1</name>
<reference evidence="1 2" key="1">
    <citation type="submission" date="2005-09" db="EMBL/GenBank/DDBJ databases">
        <authorList>
            <person name="Woods D.E."/>
            <person name="Nierman W.C."/>
        </authorList>
    </citation>
    <scope>NUCLEOTIDE SEQUENCE [LARGE SCALE GENOMIC DNA]</scope>
    <source>
        <strain evidence="1 2">1710b</strain>
    </source>
</reference>
<organism evidence="1 2">
    <name type="scientific">Burkholderia pseudomallei (strain 1710b)</name>
    <dbReference type="NCBI Taxonomy" id="320372"/>
    <lineage>
        <taxon>Bacteria</taxon>
        <taxon>Pseudomonadati</taxon>
        <taxon>Pseudomonadota</taxon>
        <taxon>Betaproteobacteria</taxon>
        <taxon>Burkholderiales</taxon>
        <taxon>Burkholderiaceae</taxon>
        <taxon>Burkholderia</taxon>
        <taxon>pseudomallei group</taxon>
    </lineage>
</organism>